<feature type="binding site" evidence="7">
    <location>
        <position position="137"/>
    </location>
    <ligand>
        <name>(2S)-2-hydroxy-3-oxobutyl phosphate</name>
        <dbReference type="ChEBI" id="CHEBI:58830"/>
    </ligand>
</feature>
<feature type="binding site" evidence="7">
    <location>
        <position position="123"/>
    </location>
    <ligand>
        <name>5-amino-6-(D-ribitylamino)uracil</name>
        <dbReference type="ChEBI" id="CHEBI:15934"/>
    </ligand>
</feature>
<evidence type="ECO:0000256" key="5">
    <source>
        <dbReference type="ARBA" id="ARBA00022679"/>
    </source>
</evidence>
<feature type="active site" description="Proton donor" evidence="7">
    <location>
        <position position="98"/>
    </location>
</feature>
<dbReference type="EC" id="2.5.1.78" evidence="3 7"/>
<comment type="caution">
    <text evidence="8">The sequence shown here is derived from an EMBL/GenBank/DDBJ whole genome shotgun (WGS) entry which is preliminary data.</text>
</comment>
<keyword evidence="5 7" id="KW-0808">Transferase</keyword>
<sequence length="169" mass="18672">MADVSESKLYDFNEGIPDFQDALVVLVKTEWNAAVVDALEEGAIRVLRRNGLRTETLLVPGAVEIPFAIQHYWNSVKKKDRPAAFIALGCVVRGDTPHFEYVCQAVTQGVTGLNLELPVPTIFGVLTVNNQEQADERIGGRHGHKGEEAGITALKMIHLSRRLKKRNEG</sequence>
<evidence type="ECO:0000256" key="4">
    <source>
        <dbReference type="ARBA" id="ARBA00022619"/>
    </source>
</evidence>
<organism evidence="8 9">
    <name type="scientific">Flaviaesturariibacter amylovorans</name>
    <dbReference type="NCBI Taxonomy" id="1084520"/>
    <lineage>
        <taxon>Bacteria</taxon>
        <taxon>Pseudomonadati</taxon>
        <taxon>Bacteroidota</taxon>
        <taxon>Chitinophagia</taxon>
        <taxon>Chitinophagales</taxon>
        <taxon>Chitinophagaceae</taxon>
        <taxon>Flaviaestuariibacter</taxon>
    </lineage>
</organism>
<dbReference type="RefSeq" id="WP_345255868.1">
    <property type="nucleotide sequence ID" value="NZ_BAABGY010000007.1"/>
</dbReference>
<comment type="function">
    <text evidence="7">Catalyzes the formation of 6,7-dimethyl-8-ribityllumazine by condensation of 5-amino-6-(D-ribitylamino)uracil with 3,4-dihydroxy-2-butanone 4-phosphate. This is the penultimate step in the biosynthesis of riboflavin.</text>
</comment>
<name>A0ABP8GXF5_9BACT</name>
<dbReference type="NCBIfam" id="TIGR00114">
    <property type="entry name" value="lumazine-synth"/>
    <property type="match status" value="1"/>
</dbReference>
<evidence type="ECO:0000256" key="3">
    <source>
        <dbReference type="ARBA" id="ARBA00012664"/>
    </source>
</evidence>
<reference evidence="9" key="1">
    <citation type="journal article" date="2019" name="Int. J. Syst. Evol. Microbiol.">
        <title>The Global Catalogue of Microorganisms (GCM) 10K type strain sequencing project: providing services to taxonomists for standard genome sequencing and annotation.</title>
        <authorList>
            <consortium name="The Broad Institute Genomics Platform"/>
            <consortium name="The Broad Institute Genome Sequencing Center for Infectious Disease"/>
            <person name="Wu L."/>
            <person name="Ma J."/>
        </authorList>
    </citation>
    <scope>NUCLEOTIDE SEQUENCE [LARGE SCALE GENOMIC DNA]</scope>
    <source>
        <strain evidence="9">JCM 17919</strain>
    </source>
</reference>
<evidence type="ECO:0000256" key="1">
    <source>
        <dbReference type="ARBA" id="ARBA00004917"/>
    </source>
</evidence>
<evidence type="ECO:0000256" key="7">
    <source>
        <dbReference type="HAMAP-Rule" id="MF_00178"/>
    </source>
</evidence>
<gene>
    <name evidence="7 8" type="primary">ribH</name>
    <name evidence="8" type="ORF">GCM10023184_23070</name>
</gene>
<dbReference type="Pfam" id="PF00885">
    <property type="entry name" value="DMRL_synthase"/>
    <property type="match status" value="1"/>
</dbReference>
<feature type="binding site" evidence="7">
    <location>
        <begin position="95"/>
        <end position="96"/>
    </location>
    <ligand>
        <name>(2S)-2-hydroxy-3-oxobutyl phosphate</name>
        <dbReference type="ChEBI" id="CHEBI:58830"/>
    </ligand>
</feature>
<comment type="similarity">
    <text evidence="2 7">Belongs to the DMRL synthase family.</text>
</comment>
<feature type="binding site" evidence="7">
    <location>
        <begin position="62"/>
        <end position="64"/>
    </location>
    <ligand>
        <name>5-amino-6-(D-ribitylamino)uracil</name>
        <dbReference type="ChEBI" id="CHEBI:15934"/>
    </ligand>
</feature>
<comment type="catalytic activity">
    <reaction evidence="6 7">
        <text>(2S)-2-hydroxy-3-oxobutyl phosphate + 5-amino-6-(D-ribitylamino)uracil = 6,7-dimethyl-8-(1-D-ribityl)lumazine + phosphate + 2 H2O + H(+)</text>
        <dbReference type="Rhea" id="RHEA:26152"/>
        <dbReference type="ChEBI" id="CHEBI:15377"/>
        <dbReference type="ChEBI" id="CHEBI:15378"/>
        <dbReference type="ChEBI" id="CHEBI:15934"/>
        <dbReference type="ChEBI" id="CHEBI:43474"/>
        <dbReference type="ChEBI" id="CHEBI:58201"/>
        <dbReference type="ChEBI" id="CHEBI:58830"/>
        <dbReference type="EC" id="2.5.1.78"/>
    </reaction>
</comment>
<dbReference type="EMBL" id="BAABGY010000007">
    <property type="protein sequence ID" value="GAA4331340.1"/>
    <property type="molecule type" value="Genomic_DNA"/>
</dbReference>
<feature type="binding site" evidence="7">
    <location>
        <position position="31"/>
    </location>
    <ligand>
        <name>5-amino-6-(D-ribitylamino)uracil</name>
        <dbReference type="ChEBI" id="CHEBI:15934"/>
    </ligand>
</feature>
<proteinExistence type="inferred from homology"/>
<keyword evidence="9" id="KW-1185">Reference proteome</keyword>
<dbReference type="CDD" id="cd09209">
    <property type="entry name" value="Lumazine_synthase-I"/>
    <property type="match status" value="1"/>
</dbReference>
<dbReference type="InterPro" id="IPR002180">
    <property type="entry name" value="LS/RS"/>
</dbReference>
<dbReference type="PANTHER" id="PTHR21058">
    <property type="entry name" value="6,7-DIMETHYL-8-RIBITYLLUMAZINE SYNTHASE DMRL SYNTHASE LUMAZINE SYNTHASE"/>
    <property type="match status" value="1"/>
</dbReference>
<dbReference type="SUPFAM" id="SSF52121">
    <property type="entry name" value="Lumazine synthase"/>
    <property type="match status" value="1"/>
</dbReference>
<comment type="pathway">
    <text evidence="1 7">Cofactor biosynthesis; riboflavin biosynthesis; riboflavin from 2-hydroxy-3-oxobutyl phosphate and 5-amino-6-(D-ribitylamino)uracil: step 1/2.</text>
</comment>
<keyword evidence="4 7" id="KW-0686">Riboflavin biosynthesis</keyword>
<feature type="binding site" evidence="7">
    <location>
        <begin position="90"/>
        <end position="92"/>
    </location>
    <ligand>
        <name>5-amino-6-(D-ribitylamino)uracil</name>
        <dbReference type="ChEBI" id="CHEBI:15934"/>
    </ligand>
</feature>
<evidence type="ECO:0000256" key="6">
    <source>
        <dbReference type="ARBA" id="ARBA00048785"/>
    </source>
</evidence>
<dbReference type="InterPro" id="IPR034964">
    <property type="entry name" value="LS"/>
</dbReference>
<dbReference type="InterPro" id="IPR036467">
    <property type="entry name" value="LS/RS_sf"/>
</dbReference>
<evidence type="ECO:0000313" key="8">
    <source>
        <dbReference type="EMBL" id="GAA4331340.1"/>
    </source>
</evidence>
<evidence type="ECO:0000313" key="9">
    <source>
        <dbReference type="Proteomes" id="UP001501725"/>
    </source>
</evidence>
<dbReference type="HAMAP" id="MF_00178">
    <property type="entry name" value="Lumazine_synth"/>
    <property type="match status" value="1"/>
</dbReference>
<evidence type="ECO:0000256" key="2">
    <source>
        <dbReference type="ARBA" id="ARBA00007424"/>
    </source>
</evidence>
<dbReference type="Proteomes" id="UP001501725">
    <property type="component" value="Unassembled WGS sequence"/>
</dbReference>
<dbReference type="PANTHER" id="PTHR21058:SF0">
    <property type="entry name" value="6,7-DIMETHYL-8-RIBITYLLUMAZINE SYNTHASE"/>
    <property type="match status" value="1"/>
</dbReference>
<dbReference type="Gene3D" id="3.40.50.960">
    <property type="entry name" value="Lumazine/riboflavin synthase"/>
    <property type="match status" value="1"/>
</dbReference>
<protein>
    <recommendedName>
        <fullName evidence="3 7">6,7-dimethyl-8-ribityllumazine synthase</fullName>
        <shortName evidence="7">DMRL synthase</shortName>
        <shortName evidence="7">LS</shortName>
        <shortName evidence="7">Lumazine synthase</shortName>
        <ecNumber evidence="3 7">2.5.1.78</ecNumber>
    </recommendedName>
</protein>
<accession>A0ABP8GXF5</accession>